<sequence length="81" mass="8898">MTQFLGHVNWYGKTARNKLTGRACLVIHRKNAVPPCRTPMRSPRTSRTARPEDPKPCPNGRGSGKPKHSSGRNSESSASNN</sequence>
<dbReference type="AlphaFoldDB" id="A0AAV6FF36"/>
<dbReference type="Proteomes" id="UP000823561">
    <property type="component" value="Chromosome 24"/>
</dbReference>
<keyword evidence="3" id="KW-1185">Reference proteome</keyword>
<evidence type="ECO:0000313" key="3">
    <source>
        <dbReference type="Proteomes" id="UP000823561"/>
    </source>
</evidence>
<accession>A0AAV6FF36</accession>
<evidence type="ECO:0000256" key="1">
    <source>
        <dbReference type="SAM" id="MobiDB-lite"/>
    </source>
</evidence>
<comment type="caution">
    <text evidence="2">The sequence shown here is derived from an EMBL/GenBank/DDBJ whole genome shotgun (WGS) entry which is preliminary data.</text>
</comment>
<feature type="region of interest" description="Disordered" evidence="1">
    <location>
        <begin position="31"/>
        <end position="81"/>
    </location>
</feature>
<evidence type="ECO:0000313" key="2">
    <source>
        <dbReference type="EMBL" id="KAG5261404.1"/>
    </source>
</evidence>
<protein>
    <submittedName>
        <fullName evidence="2">Uncharacterized protein</fullName>
    </submittedName>
</protein>
<feature type="compositionally biased region" description="Low complexity" evidence="1">
    <location>
        <begin position="71"/>
        <end position="81"/>
    </location>
</feature>
<dbReference type="EMBL" id="JADWDJ010000024">
    <property type="protein sequence ID" value="KAG5261404.1"/>
    <property type="molecule type" value="Genomic_DNA"/>
</dbReference>
<organism evidence="2 3">
    <name type="scientific">Alosa alosa</name>
    <name type="common">allis shad</name>
    <dbReference type="NCBI Taxonomy" id="278164"/>
    <lineage>
        <taxon>Eukaryota</taxon>
        <taxon>Metazoa</taxon>
        <taxon>Chordata</taxon>
        <taxon>Craniata</taxon>
        <taxon>Vertebrata</taxon>
        <taxon>Euteleostomi</taxon>
        <taxon>Actinopterygii</taxon>
        <taxon>Neopterygii</taxon>
        <taxon>Teleostei</taxon>
        <taxon>Clupei</taxon>
        <taxon>Clupeiformes</taxon>
        <taxon>Clupeoidei</taxon>
        <taxon>Clupeidae</taxon>
        <taxon>Alosa</taxon>
    </lineage>
</organism>
<reference evidence="2" key="1">
    <citation type="submission" date="2020-10" db="EMBL/GenBank/DDBJ databases">
        <title>Chromosome-scale genome assembly of the Allis shad, Alosa alosa.</title>
        <authorList>
            <person name="Margot Z."/>
            <person name="Christophe K."/>
            <person name="Cabau C."/>
            <person name="Louis A."/>
            <person name="Berthelot C."/>
            <person name="Parey E."/>
            <person name="Roest Crollius H."/>
            <person name="Montfort J."/>
            <person name="Robinson-Rechavi M."/>
            <person name="Bucao C."/>
            <person name="Bouchez O."/>
            <person name="Gislard M."/>
            <person name="Lluch J."/>
            <person name="Milhes M."/>
            <person name="Lampietro C."/>
            <person name="Lopez Roques C."/>
            <person name="Donnadieu C."/>
            <person name="Braasch I."/>
            <person name="Desvignes T."/>
            <person name="Postlethwait J."/>
            <person name="Bobe J."/>
            <person name="Guiguen Y."/>
        </authorList>
    </citation>
    <scope>NUCLEOTIDE SEQUENCE</scope>
    <source>
        <strain evidence="2">M-15738</strain>
        <tissue evidence="2">Blood</tissue>
    </source>
</reference>
<gene>
    <name evidence="2" type="ORF">AALO_G00304140</name>
</gene>
<name>A0AAV6FF36_9TELE</name>
<proteinExistence type="predicted"/>
<feature type="compositionally biased region" description="Low complexity" evidence="1">
    <location>
        <begin position="34"/>
        <end position="48"/>
    </location>
</feature>